<evidence type="ECO:0000313" key="3">
    <source>
        <dbReference type="Proteomes" id="UP000005139"/>
    </source>
</evidence>
<dbReference type="EMBL" id="AAWL01000003">
    <property type="protein sequence ID" value="EAX48295.1"/>
    <property type="molecule type" value="Genomic_DNA"/>
</dbReference>
<evidence type="ECO:0000313" key="2">
    <source>
        <dbReference type="EMBL" id="EAX48295.1"/>
    </source>
</evidence>
<dbReference type="Proteomes" id="UP000005139">
    <property type="component" value="Unassembled WGS sequence"/>
</dbReference>
<dbReference type="AlphaFoldDB" id="A1HND2"/>
<dbReference type="eggNOG" id="ENOG5030GQP">
    <property type="taxonomic scope" value="Bacteria"/>
</dbReference>
<accession>A1HND2</accession>
<reference evidence="2 3" key="1">
    <citation type="submission" date="2007-01" db="EMBL/GenBank/DDBJ databases">
        <title>Annotation of the draft genome assembly of Thermosinus carboxydivorans Nor1.</title>
        <authorList>
            <consortium name="US DOE Joint Genome Institute (JGI-ORNL)"/>
            <person name="Larimer F."/>
            <person name="Land M."/>
            <person name="Hauser L."/>
        </authorList>
    </citation>
    <scope>NUCLEOTIDE SEQUENCE [LARGE SCALE GENOMIC DNA]</scope>
    <source>
        <strain evidence="2 3">Nor1</strain>
    </source>
</reference>
<protein>
    <recommendedName>
        <fullName evidence="1">DUF6036 domain-containing protein</fullName>
    </recommendedName>
</protein>
<dbReference type="Pfam" id="PF19502">
    <property type="entry name" value="DUF6036"/>
    <property type="match status" value="1"/>
</dbReference>
<comment type="caution">
    <text evidence="2">The sequence shown here is derived from an EMBL/GenBank/DDBJ whole genome shotgun (WGS) entry which is preliminary data.</text>
</comment>
<keyword evidence="3" id="KW-1185">Reference proteome</keyword>
<reference evidence="2 3" key="2">
    <citation type="submission" date="2007-01" db="EMBL/GenBank/DDBJ databases">
        <title>Sequencing of the draft genome and assembly of Thermosinus carboxydivorans Nor1.</title>
        <authorList>
            <consortium name="US DOE Joint Genome Institute (JGI-PGF)"/>
            <person name="Copeland A."/>
            <person name="Lucas S."/>
            <person name="Lapidus A."/>
            <person name="Barry K."/>
            <person name="Glavina del Rio T."/>
            <person name="Dalin E."/>
            <person name="Tice H."/>
            <person name="Bruce D."/>
            <person name="Pitluck S."/>
            <person name="Richardson P."/>
        </authorList>
    </citation>
    <scope>NUCLEOTIDE SEQUENCE [LARGE SCALE GENOMIC DNA]</scope>
    <source>
        <strain evidence="2 3">Nor1</strain>
    </source>
</reference>
<feature type="domain" description="DUF6036" evidence="1">
    <location>
        <begin position="33"/>
        <end position="184"/>
    </location>
</feature>
<dbReference type="InterPro" id="IPR045792">
    <property type="entry name" value="DUF6036"/>
</dbReference>
<dbReference type="RefSeq" id="WP_007288543.1">
    <property type="nucleotide sequence ID" value="NZ_AAWL01000003.1"/>
</dbReference>
<evidence type="ECO:0000259" key="1">
    <source>
        <dbReference type="Pfam" id="PF19502"/>
    </source>
</evidence>
<gene>
    <name evidence="2" type="ORF">TcarDRAFT_2245</name>
</gene>
<dbReference type="OrthoDB" id="7432624at2"/>
<proteinExistence type="predicted"/>
<sequence length="194" mass="22246">METRERIIRAANIKDPLERQMTVAALIATELEKKGTKVVLVGGSAVEFYTAANYLTRDIDFIATRPDDIKEVMTGLGFKNEGGTWYLPENPNIVVEFPKGPLGGDWNRVQNVTLPDGTNVNVIGIEDILIDRACAVKYWNDPEEWLNYLMVGNFEHIDWDYLSKRSREMDCVEIINKSKEWAKIQRETFFNENV</sequence>
<organism evidence="2 3">
    <name type="scientific">Thermosinus carboxydivorans Nor1</name>
    <dbReference type="NCBI Taxonomy" id="401526"/>
    <lineage>
        <taxon>Bacteria</taxon>
        <taxon>Bacillati</taxon>
        <taxon>Bacillota</taxon>
        <taxon>Negativicutes</taxon>
        <taxon>Selenomonadales</taxon>
        <taxon>Sporomusaceae</taxon>
        <taxon>Thermosinus</taxon>
    </lineage>
</organism>
<name>A1HND2_9FIRM</name>